<evidence type="ECO:0000256" key="5">
    <source>
        <dbReference type="SAM" id="Coils"/>
    </source>
</evidence>
<accession>F0X1V5</accession>
<comment type="similarity">
    <text evidence="4">Belongs to the inner dynein arm light chain family.</text>
</comment>
<dbReference type="GO" id="GO:0045504">
    <property type="term" value="F:dynein heavy chain binding"/>
    <property type="evidence" value="ECO:0007669"/>
    <property type="project" value="TreeGrafter"/>
</dbReference>
<dbReference type="PANTHER" id="PTHR13183">
    <property type="entry name" value="AXONEMAL INNER ARM DYNEIN LIGHT CHAIN 28"/>
    <property type="match status" value="1"/>
</dbReference>
<evidence type="ECO:0000256" key="2">
    <source>
        <dbReference type="ARBA" id="ARBA00023054"/>
    </source>
</evidence>
<protein>
    <submittedName>
        <fullName evidence="6">PREDICTED: similar to dynein putative</fullName>
    </submittedName>
</protein>
<evidence type="ECO:0000313" key="6">
    <source>
        <dbReference type="EMBL" id="CCA27812.1"/>
    </source>
</evidence>
<proteinExistence type="inferred from homology"/>
<keyword evidence="1" id="KW-0243">Dynein</keyword>
<evidence type="ECO:0000256" key="4">
    <source>
        <dbReference type="ARBA" id="ARBA00038114"/>
    </source>
</evidence>
<dbReference type="InterPro" id="IPR019347">
    <property type="entry name" value="Axonemal_dynein_light_chain"/>
</dbReference>
<sequence length="248" mass="28975">MDAEARKRDLDEFYGITYGEAEIAGSSNEDKTEFERRADEVMSQGEISREIMNALLPPKYLTNHPKLGSDLDSRTWMMSEKPKAKWQRLVSRALVSRQGVIRYQTLLDTLLLTQKARSRPICQIREKLFLQAFDEIIRQVACQCPEQGLLLLRVRDERRMTMSMYQTLYHDSLNASFTTDLEPNVQVELRLEKCKLQEEKDKLSRRLQFLEAEMAHSAEKRAQKHQAIARALRLRNTQLQRFAQVLEA</sequence>
<dbReference type="GO" id="GO:0005930">
    <property type="term" value="C:axoneme"/>
    <property type="evidence" value="ECO:0007669"/>
    <property type="project" value="TreeGrafter"/>
</dbReference>
<gene>
    <name evidence="6" type="primary">AlNc14C703G12419</name>
    <name evidence="6" type="ORF">ALNC14_139560</name>
</gene>
<keyword evidence="2 5" id="KW-0175">Coiled coil</keyword>
<dbReference type="GO" id="GO:0030286">
    <property type="term" value="C:dynein complex"/>
    <property type="evidence" value="ECO:0007669"/>
    <property type="project" value="UniProtKB-KW"/>
</dbReference>
<dbReference type="PANTHER" id="PTHR13183:SF0">
    <property type="entry name" value="AXONEMAL DYNEIN LIGHT INTERMEDIATE POLYPEPTIDE 1"/>
    <property type="match status" value="1"/>
</dbReference>
<dbReference type="HOGENOM" id="CLU_1121774_0_0_1"/>
<evidence type="ECO:0000256" key="1">
    <source>
        <dbReference type="ARBA" id="ARBA00023017"/>
    </source>
</evidence>
<keyword evidence="3" id="KW-0505">Motor protein</keyword>
<dbReference type="Pfam" id="PF10211">
    <property type="entry name" value="Ax_dynein_light"/>
    <property type="match status" value="1"/>
</dbReference>
<dbReference type="EMBL" id="FR824680">
    <property type="protein sequence ID" value="CCA27812.1"/>
    <property type="molecule type" value="Genomic_DNA"/>
</dbReference>
<organism evidence="6">
    <name type="scientific">Albugo laibachii Nc14</name>
    <dbReference type="NCBI Taxonomy" id="890382"/>
    <lineage>
        <taxon>Eukaryota</taxon>
        <taxon>Sar</taxon>
        <taxon>Stramenopiles</taxon>
        <taxon>Oomycota</taxon>
        <taxon>Peronosporomycetes</taxon>
        <taxon>Albuginales</taxon>
        <taxon>Albuginaceae</taxon>
        <taxon>Albugo</taxon>
    </lineage>
</organism>
<reference evidence="6" key="2">
    <citation type="submission" date="2011-02" db="EMBL/GenBank/DDBJ databases">
        <authorList>
            <person name="MacLean D."/>
        </authorList>
    </citation>
    <scope>NUCLEOTIDE SEQUENCE</scope>
</reference>
<name>F0X1V5_9STRA</name>
<reference evidence="6" key="1">
    <citation type="journal article" date="2011" name="PLoS Biol.">
        <title>Gene gain and loss during evolution of obligate parasitism in the white rust pathogen of Arabidopsis thaliana.</title>
        <authorList>
            <person name="Kemen E."/>
            <person name="Gardiner A."/>
            <person name="Schultz-Larsen T."/>
            <person name="Kemen A.C."/>
            <person name="Balmuth A.L."/>
            <person name="Robert-Seilaniantz A."/>
            <person name="Bailey K."/>
            <person name="Holub E."/>
            <person name="Studholme D.J."/>
            <person name="Maclean D."/>
            <person name="Jones J.D."/>
        </authorList>
    </citation>
    <scope>NUCLEOTIDE SEQUENCE</scope>
</reference>
<dbReference type="AlphaFoldDB" id="F0X1V5"/>
<feature type="coiled-coil region" evidence="5">
    <location>
        <begin position="193"/>
        <end position="220"/>
    </location>
</feature>
<evidence type="ECO:0000256" key="3">
    <source>
        <dbReference type="ARBA" id="ARBA00023175"/>
    </source>
</evidence>